<keyword evidence="3 5" id="KW-1133">Transmembrane helix</keyword>
<protein>
    <submittedName>
        <fullName evidence="7">RDD family protein</fullName>
    </submittedName>
</protein>
<evidence type="ECO:0000256" key="4">
    <source>
        <dbReference type="ARBA" id="ARBA00023136"/>
    </source>
</evidence>
<dbReference type="RefSeq" id="WP_072504930.1">
    <property type="nucleotide sequence ID" value="NZ_CP016364.1"/>
</dbReference>
<evidence type="ECO:0000256" key="3">
    <source>
        <dbReference type="ARBA" id="ARBA00022989"/>
    </source>
</evidence>
<proteinExistence type="predicted"/>
<evidence type="ECO:0000256" key="5">
    <source>
        <dbReference type="SAM" id="Phobius"/>
    </source>
</evidence>
<feature type="domain" description="RDD" evidence="6">
    <location>
        <begin position="19"/>
        <end position="133"/>
    </location>
</feature>
<dbReference type="OrthoDB" id="7270324at2"/>
<name>A0A1L3I5J5_9RHOB</name>
<comment type="subcellular location">
    <subcellularLocation>
        <location evidence="1">Membrane</location>
        <topology evidence="1">Multi-pass membrane protein</topology>
    </subcellularLocation>
</comment>
<dbReference type="STRING" id="1844006.PhaeoP97_02014"/>
<feature type="transmembrane region" description="Helical" evidence="5">
    <location>
        <begin position="30"/>
        <end position="53"/>
    </location>
</feature>
<evidence type="ECO:0000313" key="7">
    <source>
        <dbReference type="EMBL" id="APG47420.1"/>
    </source>
</evidence>
<evidence type="ECO:0000256" key="1">
    <source>
        <dbReference type="ARBA" id="ARBA00004141"/>
    </source>
</evidence>
<dbReference type="Proteomes" id="UP000183859">
    <property type="component" value="Chromosome"/>
</dbReference>
<keyword evidence="2 5" id="KW-0812">Transmembrane</keyword>
<feature type="transmembrane region" description="Helical" evidence="5">
    <location>
        <begin position="60"/>
        <end position="81"/>
    </location>
</feature>
<accession>A0A1L3I5J5</accession>
<dbReference type="EMBL" id="CP016364">
    <property type="protein sequence ID" value="APG47420.1"/>
    <property type="molecule type" value="Genomic_DNA"/>
</dbReference>
<feature type="transmembrane region" description="Helical" evidence="5">
    <location>
        <begin position="101"/>
        <end position="121"/>
    </location>
</feature>
<dbReference type="AlphaFoldDB" id="A0A1L3I5J5"/>
<gene>
    <name evidence="7" type="ORF">PhaeoP97_02014</name>
</gene>
<evidence type="ECO:0000259" key="6">
    <source>
        <dbReference type="Pfam" id="PF06271"/>
    </source>
</evidence>
<evidence type="ECO:0000256" key="2">
    <source>
        <dbReference type="ARBA" id="ARBA00022692"/>
    </source>
</evidence>
<dbReference type="Pfam" id="PF06271">
    <property type="entry name" value="RDD"/>
    <property type="match status" value="1"/>
</dbReference>
<organism evidence="7 8">
    <name type="scientific">Phaeobacter porticola</name>
    <dbReference type="NCBI Taxonomy" id="1844006"/>
    <lineage>
        <taxon>Bacteria</taxon>
        <taxon>Pseudomonadati</taxon>
        <taxon>Pseudomonadota</taxon>
        <taxon>Alphaproteobacteria</taxon>
        <taxon>Rhodobacterales</taxon>
        <taxon>Roseobacteraceae</taxon>
        <taxon>Phaeobacter</taxon>
    </lineage>
</organism>
<dbReference type="KEGG" id="php:PhaeoP97_02014"/>
<evidence type="ECO:0000313" key="8">
    <source>
        <dbReference type="Proteomes" id="UP000183859"/>
    </source>
</evidence>
<keyword evidence="4 5" id="KW-0472">Membrane</keyword>
<sequence>MTALPDPDYQAAFYQFVTSKRLFAWLMDSVLITILASIAVVLTAFTGLLIWPLLYLVIGFVYRVATIAAGSATWGMMIAGIELRDLSGRKLDTQGAVLHTAGYSISMAFPVLQVISILMMLTSSRGQGLTDAVLGTVVLNRRA</sequence>
<keyword evidence="8" id="KW-1185">Reference proteome</keyword>
<dbReference type="InterPro" id="IPR010432">
    <property type="entry name" value="RDD"/>
</dbReference>
<dbReference type="GO" id="GO:0016020">
    <property type="term" value="C:membrane"/>
    <property type="evidence" value="ECO:0007669"/>
    <property type="project" value="UniProtKB-SubCell"/>
</dbReference>
<reference evidence="8" key="1">
    <citation type="submission" date="2016-07" db="EMBL/GenBank/DDBJ databases">
        <title>Phaeobacter portensis sp. nov., a tropodithietic acid producing bacterium isolated from a German harbor.</title>
        <authorList>
            <person name="Freese H.M."/>
            <person name="Bunk B."/>
            <person name="Breider S."/>
            <person name="Brinkhoff T."/>
        </authorList>
    </citation>
    <scope>NUCLEOTIDE SEQUENCE [LARGE SCALE GENOMIC DNA]</scope>
    <source>
        <strain evidence="8">P97</strain>
    </source>
</reference>